<dbReference type="Gene3D" id="3.50.30.30">
    <property type="match status" value="1"/>
</dbReference>
<dbReference type="SUPFAM" id="SSF52025">
    <property type="entry name" value="PA domain"/>
    <property type="match status" value="1"/>
</dbReference>
<name>A0A7X0LX22_9BACI</name>
<dbReference type="GO" id="GO:0006508">
    <property type="term" value="P:proteolysis"/>
    <property type="evidence" value="ECO:0007669"/>
    <property type="project" value="UniProtKB-KW"/>
</dbReference>
<organism evidence="13 14">
    <name type="scientific">Bacillus benzoevorans</name>
    <dbReference type="NCBI Taxonomy" id="1456"/>
    <lineage>
        <taxon>Bacteria</taxon>
        <taxon>Bacillati</taxon>
        <taxon>Bacillota</taxon>
        <taxon>Bacilli</taxon>
        <taxon>Bacillales</taxon>
        <taxon>Bacillaceae</taxon>
        <taxon>Bacillus</taxon>
    </lineage>
</organism>
<feature type="active site" description="Charge relay system" evidence="8 9">
    <location>
        <position position="516"/>
    </location>
</feature>
<comment type="similarity">
    <text evidence="1 9 10">Belongs to the peptidase S8 family.</text>
</comment>
<dbReference type="Gene3D" id="3.40.50.200">
    <property type="entry name" value="Peptidase S8/S53 domain"/>
    <property type="match status" value="1"/>
</dbReference>
<evidence type="ECO:0000256" key="1">
    <source>
        <dbReference type="ARBA" id="ARBA00011073"/>
    </source>
</evidence>
<evidence type="ECO:0000313" key="14">
    <source>
        <dbReference type="Proteomes" id="UP000531594"/>
    </source>
</evidence>
<dbReference type="PANTHER" id="PTHR43806:SF65">
    <property type="entry name" value="SERINE PROTEASE APRX"/>
    <property type="match status" value="1"/>
</dbReference>
<evidence type="ECO:0000256" key="10">
    <source>
        <dbReference type="RuleBase" id="RU003355"/>
    </source>
</evidence>
<evidence type="ECO:0000256" key="2">
    <source>
        <dbReference type="ARBA" id="ARBA00022512"/>
    </source>
</evidence>
<keyword evidence="3" id="KW-0964">Secreted</keyword>
<keyword evidence="4 9" id="KW-0645">Protease</keyword>
<dbReference type="Pfam" id="PF00082">
    <property type="entry name" value="Peptidase_S8"/>
    <property type="match status" value="1"/>
</dbReference>
<dbReference type="PROSITE" id="PS00137">
    <property type="entry name" value="SUBTILASE_HIS"/>
    <property type="match status" value="1"/>
</dbReference>
<dbReference type="EMBL" id="JACHGK010000018">
    <property type="protein sequence ID" value="MBB6447175.1"/>
    <property type="molecule type" value="Genomic_DNA"/>
</dbReference>
<dbReference type="CDD" id="cd07474">
    <property type="entry name" value="Peptidases_S8_subtilisin_Vpr-like"/>
    <property type="match status" value="1"/>
</dbReference>
<evidence type="ECO:0000313" key="13">
    <source>
        <dbReference type="EMBL" id="MBB6447175.1"/>
    </source>
</evidence>
<keyword evidence="5" id="KW-0732">Signal</keyword>
<evidence type="ECO:0000256" key="7">
    <source>
        <dbReference type="ARBA" id="ARBA00022825"/>
    </source>
</evidence>
<dbReference type="PANTHER" id="PTHR43806">
    <property type="entry name" value="PEPTIDASE S8"/>
    <property type="match status" value="1"/>
</dbReference>
<dbReference type="PRINTS" id="PR00723">
    <property type="entry name" value="SUBTILISIN"/>
</dbReference>
<dbReference type="InterPro" id="IPR023828">
    <property type="entry name" value="Peptidase_S8_Ser-AS"/>
</dbReference>
<evidence type="ECO:0000256" key="5">
    <source>
        <dbReference type="ARBA" id="ARBA00022729"/>
    </source>
</evidence>
<dbReference type="AlphaFoldDB" id="A0A7X0LX22"/>
<evidence type="ECO:0000256" key="6">
    <source>
        <dbReference type="ARBA" id="ARBA00022801"/>
    </source>
</evidence>
<keyword evidence="7 9" id="KW-0720">Serine protease</keyword>
<keyword evidence="6 9" id="KW-0378">Hydrolase</keyword>
<dbReference type="InterPro" id="IPR022398">
    <property type="entry name" value="Peptidase_S8_His-AS"/>
</dbReference>
<dbReference type="InterPro" id="IPR034213">
    <property type="entry name" value="S8_Vpr-like"/>
</dbReference>
<feature type="domain" description="PA" evidence="12">
    <location>
        <begin position="390"/>
        <end position="453"/>
    </location>
</feature>
<dbReference type="InterPro" id="IPR023827">
    <property type="entry name" value="Peptidase_S8_Asp-AS"/>
</dbReference>
<dbReference type="GO" id="GO:0004252">
    <property type="term" value="F:serine-type endopeptidase activity"/>
    <property type="evidence" value="ECO:0007669"/>
    <property type="project" value="UniProtKB-UniRule"/>
</dbReference>
<comment type="caution">
    <text evidence="13">The sequence shown here is derived from an EMBL/GenBank/DDBJ whole genome shotgun (WGS) entry which is preliminary data.</text>
</comment>
<dbReference type="EC" id="3.4.21.-" evidence="13"/>
<dbReference type="CDD" id="cd02133">
    <property type="entry name" value="PA_C5a_like"/>
    <property type="match status" value="1"/>
</dbReference>
<evidence type="ECO:0000259" key="12">
    <source>
        <dbReference type="Pfam" id="PF02225"/>
    </source>
</evidence>
<evidence type="ECO:0000256" key="8">
    <source>
        <dbReference type="PIRSR" id="PIRSR615500-1"/>
    </source>
</evidence>
<dbReference type="PROSITE" id="PS00138">
    <property type="entry name" value="SUBTILASE_SER"/>
    <property type="match status" value="1"/>
</dbReference>
<feature type="active site" description="Charge relay system" evidence="8 9">
    <location>
        <position position="188"/>
    </location>
</feature>
<evidence type="ECO:0000256" key="3">
    <source>
        <dbReference type="ARBA" id="ARBA00022525"/>
    </source>
</evidence>
<evidence type="ECO:0000259" key="11">
    <source>
        <dbReference type="Pfam" id="PF00082"/>
    </source>
</evidence>
<accession>A0A7X0LX22</accession>
<feature type="active site" description="Charge relay system" evidence="8 9">
    <location>
        <position position="228"/>
    </location>
</feature>
<dbReference type="InterPro" id="IPR050131">
    <property type="entry name" value="Peptidase_S8_subtilisin-like"/>
</dbReference>
<dbReference type="InterPro" id="IPR003137">
    <property type="entry name" value="PA_domain"/>
</dbReference>
<dbReference type="InterPro" id="IPR000209">
    <property type="entry name" value="Peptidase_S8/S53_dom"/>
</dbReference>
<dbReference type="PROSITE" id="PS00136">
    <property type="entry name" value="SUBTILASE_ASP"/>
    <property type="match status" value="1"/>
</dbReference>
<feature type="domain" description="Peptidase S8/S53" evidence="11">
    <location>
        <begin position="179"/>
        <end position="568"/>
    </location>
</feature>
<evidence type="ECO:0000256" key="9">
    <source>
        <dbReference type="PROSITE-ProRule" id="PRU01240"/>
    </source>
</evidence>
<proteinExistence type="inferred from homology"/>
<dbReference type="RefSeq" id="WP_281391859.1">
    <property type="nucleotide sequence ID" value="NZ_JACHGK010000018.1"/>
</dbReference>
<dbReference type="PROSITE" id="PS51892">
    <property type="entry name" value="SUBTILASE"/>
    <property type="match status" value="1"/>
</dbReference>
<dbReference type="Proteomes" id="UP000531594">
    <property type="component" value="Unassembled WGS sequence"/>
</dbReference>
<keyword evidence="2" id="KW-0134">Cell wall</keyword>
<protein>
    <submittedName>
        <fullName evidence="13">Minor extracellular serine protease Vpr</fullName>
        <ecNumber evidence="13">3.4.21.-</ecNumber>
    </submittedName>
</protein>
<dbReference type="SUPFAM" id="SSF52743">
    <property type="entry name" value="Subtilisin-like"/>
    <property type="match status" value="1"/>
</dbReference>
<dbReference type="InterPro" id="IPR036852">
    <property type="entry name" value="Peptidase_S8/S53_dom_sf"/>
</dbReference>
<dbReference type="Pfam" id="PF02225">
    <property type="entry name" value="PA"/>
    <property type="match status" value="1"/>
</dbReference>
<sequence>MKRIIHFVLLLILSSLFTGVDHVPLDAIPMNRVSAGTVQISDAARMQTAAAAIPPLPKPDSREEQIAIAITDKNVTAAEVQQIMQKYPNISVRKIFSHALNGFSVQGPAASLQRLAQNEAVNTVTIVNQYGTVQPPATPASPVAAGSFITNQYQNHAADNMELIGATEARGILNRKWTGKGVKIGVIDTGVDYSHADLKNNYRGGHDVVDGDVDPMETRGVFGQETLHGTHVAGIIAANGQMKGVAPEASIYAYRALGPGGAGTSEQIIAAIEQAIRDKVDIINLSLGTNINGPDLPLSLALDKAVEQGITAVTSSGNSGPNIWTVGTPGTASKAISVGASTPTLKIPYIMDREGERIKLEPMQGSISWDLNREYELIDGGIGRMDELKDSRGKIVLMERGSLTFSEKVKNAADAGAVAAIIYNNTKGPLLGNLEQVSPIPIMGISKKEGKRLLKEIEEGDAHINTIVMEERDELAEFSSRGPVTSSWEIKPDVLAPGVAIQSTVPGGYIPLAGTSMASPHVAGAAALIKEAHPDWDPEKIKAALMNYAQPLRNKEGELYRTYEQGAGRIRLQEALEADVLAYPASLQFGRFQTSDIQHVHSAKMTIENLSGEEKSFSITGPKQKSGLLWRIPLPFTLQAGEKKTVEIQLSADPLRLKEKIQDGAFIIHTGGRDIRIPYLFVLEEPDYPRVMGFDFGAGDRPGTYRYEVYLPGGADEFGIALFEPDTHRFIQFLDWKRNVAKGLLEQELHSEQMPDEGFYLVKVFARKSGKEDMLDTFLSYYIHS</sequence>
<reference evidence="13 14" key="1">
    <citation type="submission" date="2020-08" db="EMBL/GenBank/DDBJ databases">
        <title>Genomic Encyclopedia of Type Strains, Phase IV (KMG-IV): sequencing the most valuable type-strain genomes for metagenomic binning, comparative biology and taxonomic classification.</title>
        <authorList>
            <person name="Goeker M."/>
        </authorList>
    </citation>
    <scope>NUCLEOTIDE SEQUENCE [LARGE SCALE GENOMIC DNA]</scope>
    <source>
        <strain evidence="13 14">DSM 5391</strain>
    </source>
</reference>
<gene>
    <name evidence="13" type="ORF">HNR53_003854</name>
</gene>
<dbReference type="InterPro" id="IPR046450">
    <property type="entry name" value="PA_dom_sf"/>
</dbReference>
<keyword evidence="14" id="KW-1185">Reference proteome</keyword>
<dbReference type="InterPro" id="IPR015500">
    <property type="entry name" value="Peptidase_S8_subtilisin-rel"/>
</dbReference>
<evidence type="ECO:0000256" key="4">
    <source>
        <dbReference type="ARBA" id="ARBA00022670"/>
    </source>
</evidence>